<accession>A0A417YZG6</accession>
<evidence type="ECO:0000313" key="1">
    <source>
        <dbReference type="EMBL" id="RHW43290.1"/>
    </source>
</evidence>
<dbReference type="AlphaFoldDB" id="A0A417YZG6"/>
<name>A0A417YZG6_9BACI</name>
<organism evidence="1 2">
    <name type="scientific">Neobacillus notoginsengisoli</name>
    <dbReference type="NCBI Taxonomy" id="1578198"/>
    <lineage>
        <taxon>Bacteria</taxon>
        <taxon>Bacillati</taxon>
        <taxon>Bacillota</taxon>
        <taxon>Bacilli</taxon>
        <taxon>Bacillales</taxon>
        <taxon>Bacillaceae</taxon>
        <taxon>Neobacillus</taxon>
    </lineage>
</organism>
<comment type="caution">
    <text evidence="1">The sequence shown here is derived from an EMBL/GenBank/DDBJ whole genome shotgun (WGS) entry which is preliminary data.</text>
</comment>
<dbReference type="Proteomes" id="UP000284416">
    <property type="component" value="Unassembled WGS sequence"/>
</dbReference>
<dbReference type="OrthoDB" id="2451977at2"/>
<dbReference type="RefSeq" id="WP_118918898.1">
    <property type="nucleotide sequence ID" value="NZ_QWEG01000001.1"/>
</dbReference>
<gene>
    <name evidence="1" type="ORF">D1B31_01050</name>
</gene>
<keyword evidence="2" id="KW-1185">Reference proteome</keyword>
<dbReference type="EMBL" id="QWEG01000001">
    <property type="protein sequence ID" value="RHW43290.1"/>
    <property type="molecule type" value="Genomic_DNA"/>
</dbReference>
<proteinExistence type="predicted"/>
<sequence>MKNDWERFKGIEGSLLGGIYDPQLNTHQYKKELILHATLPILEVQHPNSKETSYWKLSWFEKISGDDVLVVKEQDTPEPLNYAEINAPTQKYAIISSSFSVENKLIKKVSGYGYMEESGEELDTILLELKDMYISLRAGPAIEIRIAEKVPNIYGTILF</sequence>
<protein>
    <submittedName>
        <fullName evidence="1">Uncharacterized protein</fullName>
    </submittedName>
</protein>
<reference evidence="1 2" key="1">
    <citation type="journal article" date="2017" name="Int. J. Syst. Evol. Microbiol.">
        <title>Bacillus notoginsengisoli sp. nov., a novel bacterium isolated from the rhizosphere of Panax notoginseng.</title>
        <authorList>
            <person name="Zhang M.Y."/>
            <person name="Cheng J."/>
            <person name="Cai Y."/>
            <person name="Zhang T.Y."/>
            <person name="Wu Y.Y."/>
            <person name="Manikprabhu D."/>
            <person name="Li W.J."/>
            <person name="Zhang Y.X."/>
        </authorList>
    </citation>
    <scope>NUCLEOTIDE SEQUENCE [LARGE SCALE GENOMIC DNA]</scope>
    <source>
        <strain evidence="1 2">JCM 30743</strain>
    </source>
</reference>
<evidence type="ECO:0000313" key="2">
    <source>
        <dbReference type="Proteomes" id="UP000284416"/>
    </source>
</evidence>